<evidence type="ECO:0000313" key="2">
    <source>
        <dbReference type="EMBL" id="SHN28353.1"/>
    </source>
</evidence>
<reference evidence="2 3" key="1">
    <citation type="submission" date="2016-11" db="EMBL/GenBank/DDBJ databases">
        <authorList>
            <person name="Jaros S."/>
            <person name="Januszkiewicz K."/>
            <person name="Wedrychowicz H."/>
        </authorList>
    </citation>
    <scope>NUCLEOTIDE SEQUENCE [LARGE SCALE GENOMIC DNA]</scope>
    <source>
        <strain evidence="2 3">CGMCC 1.10681</strain>
    </source>
</reference>
<keyword evidence="1" id="KW-0802">TPR repeat</keyword>
<dbReference type="Gene3D" id="1.25.40.10">
    <property type="entry name" value="Tetratricopeptide repeat domain"/>
    <property type="match status" value="1"/>
</dbReference>
<evidence type="ECO:0000313" key="3">
    <source>
        <dbReference type="Proteomes" id="UP000184184"/>
    </source>
</evidence>
<gene>
    <name evidence="2" type="ORF">SAMN05216179_3049</name>
</gene>
<protein>
    <submittedName>
        <fullName evidence="2">Uncharacterized protein</fullName>
    </submittedName>
</protein>
<dbReference type="EMBL" id="FRCZ01000006">
    <property type="protein sequence ID" value="SHN28353.1"/>
    <property type="molecule type" value="Genomic_DNA"/>
</dbReference>
<dbReference type="InterPro" id="IPR011990">
    <property type="entry name" value="TPR-like_helical_dom_sf"/>
</dbReference>
<dbReference type="SUPFAM" id="SSF48452">
    <property type="entry name" value="TPR-like"/>
    <property type="match status" value="1"/>
</dbReference>
<dbReference type="PROSITE" id="PS50005">
    <property type="entry name" value="TPR"/>
    <property type="match status" value="1"/>
</dbReference>
<name>A0A1M7QCB1_9BACI</name>
<sequence length="447" mass="52802">MTTIQLTNNKKTLTLHVQQMTIYKQAKIIEALSKQNQCYTIIFYKKSFINAKKTTSIRLQSFLHRALIHGYTFTSDHPLTKALLSEEKSYSLSTNNHMVTKLQDKFNDTEMLYVLAMFDNFLDQKKIQALCKKTFYQYRRNGQLLKAFRILINFLQVRPNDTFARDMLHHFDFQKYKDRYQKIDQITEKWSDPLYLEAVFFDQNFPESIIKPLLQQYHVENREFDQLSLYVLKSSELDAVSNIHELSQKRLSKKDQAKLWALLLEKQPESKEMINKLVELNGCKQLLIHYLNHRQANIDLKILEEALENISSEDLIENYQLLLKSLTETYKNDTGQLEKLLHITIRKLLHHLSLPDIMEAIPHTELPIIHKLKKMEQLTDNPDQQFALGEIYYDLEQYDQAIACFEWEMELSPNNPAPINYLYKSYLAKGDKTQANTYKQLMVNIPS</sequence>
<accession>A0A1M7QCB1</accession>
<feature type="repeat" description="TPR" evidence="1">
    <location>
        <begin position="382"/>
        <end position="415"/>
    </location>
</feature>
<keyword evidence="3" id="KW-1185">Reference proteome</keyword>
<dbReference type="STRING" id="1027249.SAMN05216179_3049"/>
<dbReference type="InterPro" id="IPR019734">
    <property type="entry name" value="TPR_rpt"/>
</dbReference>
<evidence type="ECO:0000256" key="1">
    <source>
        <dbReference type="PROSITE-ProRule" id="PRU00339"/>
    </source>
</evidence>
<organism evidence="2 3">
    <name type="scientific">Gracilibacillus kekensis</name>
    <dbReference type="NCBI Taxonomy" id="1027249"/>
    <lineage>
        <taxon>Bacteria</taxon>
        <taxon>Bacillati</taxon>
        <taxon>Bacillota</taxon>
        <taxon>Bacilli</taxon>
        <taxon>Bacillales</taxon>
        <taxon>Bacillaceae</taxon>
        <taxon>Gracilibacillus</taxon>
    </lineage>
</organism>
<dbReference type="SMART" id="SM00028">
    <property type="entry name" value="TPR"/>
    <property type="match status" value="1"/>
</dbReference>
<proteinExistence type="predicted"/>
<dbReference type="AlphaFoldDB" id="A0A1M7QCB1"/>
<dbReference type="OrthoDB" id="2676051at2"/>
<dbReference type="RefSeq" id="WP_073202695.1">
    <property type="nucleotide sequence ID" value="NZ_FRCZ01000006.1"/>
</dbReference>
<dbReference type="Proteomes" id="UP000184184">
    <property type="component" value="Unassembled WGS sequence"/>
</dbReference>